<evidence type="ECO:0000313" key="1">
    <source>
        <dbReference type="EMBL" id="VDR40140.1"/>
    </source>
</evidence>
<sequence>MRKPHEKRHSNSSSVSPLETAIVVELRPNGIFSATQIQTNSSIRQIVSQSHFYILAHRPAIRAKDLGDAVEFFARGPFDGFSEIELKVPKSSIELTVDNGGQRLIQNEVWFHSHEVLSQVLRDNLPGIASLDRLHELIKWKIAYVGMSYGSGEGSLTGRLKEHDKLPLLMDKFGALGHDIRIIPMHSASTSALFGPANEGKLASPVPDLEKLLDFTSSDGRRQTSAMVRVVENVLIAYFQPELNKRERSWPSVESARALRDHNARSVVVVINGTEVTYSLFSDRRNVPRRGFSLLADLHSPGVIDVDDYNAQDSKNIDLPIFLNSLTVTASQAQSSSAIPRASRGD</sequence>
<dbReference type="EMBL" id="LR131273">
    <property type="protein sequence ID" value="VDR40140.1"/>
    <property type="molecule type" value="Genomic_DNA"/>
</dbReference>
<proteinExistence type="predicted"/>
<gene>
    <name evidence="1" type="ORF">NCTC10741_03294</name>
</gene>
<reference evidence="1 2" key="1">
    <citation type="submission" date="2018-12" db="EMBL/GenBank/DDBJ databases">
        <authorList>
            <consortium name="Pathogen Informatics"/>
        </authorList>
    </citation>
    <scope>NUCLEOTIDE SEQUENCE [LARGE SCALE GENOMIC DNA]</scope>
    <source>
        <strain evidence="1 2">NCTC10741</strain>
    </source>
</reference>
<protein>
    <submittedName>
        <fullName evidence="1">Uncharacterized protein</fullName>
    </submittedName>
</protein>
<evidence type="ECO:0000313" key="2">
    <source>
        <dbReference type="Proteomes" id="UP000271626"/>
    </source>
</evidence>
<dbReference type="Proteomes" id="UP000271626">
    <property type="component" value="Chromosome"/>
</dbReference>
<organism evidence="1 2">
    <name type="scientific">Tsukamurella paurometabola</name>
    <name type="common">Corynebacterium paurometabolum</name>
    <dbReference type="NCBI Taxonomy" id="2061"/>
    <lineage>
        <taxon>Bacteria</taxon>
        <taxon>Bacillati</taxon>
        <taxon>Actinomycetota</taxon>
        <taxon>Actinomycetes</taxon>
        <taxon>Mycobacteriales</taxon>
        <taxon>Tsukamurellaceae</taxon>
        <taxon>Tsukamurella</taxon>
    </lineage>
</organism>
<dbReference type="OrthoDB" id="3493606at2"/>
<dbReference type="AlphaFoldDB" id="A0A3P8MC47"/>
<name>A0A3P8MC47_TSUPA</name>
<accession>A0A3P8MC47</accession>